<reference evidence="6" key="1">
    <citation type="journal article" date="2014" name="BMC Genomics">
        <title>Genome characteristics reveal the impact of lichenization on lichen-forming fungus Endocarpon pusillum Hedwig (Verrucariales, Ascomycota).</title>
        <authorList>
            <person name="Wang Y.-Y."/>
            <person name="Liu B."/>
            <person name="Zhang X.-Y."/>
            <person name="Zhou Q.-M."/>
            <person name="Zhang T."/>
            <person name="Li H."/>
            <person name="Yu Y.-F."/>
            <person name="Zhang X.-L."/>
            <person name="Hao X.-Y."/>
            <person name="Wang M."/>
            <person name="Wang L."/>
            <person name="Wei J.-C."/>
        </authorList>
    </citation>
    <scope>NUCLEOTIDE SEQUENCE [LARGE SCALE GENOMIC DNA]</scope>
    <source>
        <strain evidence="6">Z07020 / HMAS-L-300199</strain>
    </source>
</reference>
<dbReference type="GeneID" id="19242744"/>
<proteinExistence type="inferred from homology"/>
<gene>
    <name evidence="5" type="ORF">EPUS_07865</name>
</gene>
<dbReference type="Proteomes" id="UP000019373">
    <property type="component" value="Unassembled WGS sequence"/>
</dbReference>
<dbReference type="PANTHER" id="PTHR42748">
    <property type="entry name" value="NITROGEN METABOLITE REPRESSION PROTEIN NMRA FAMILY MEMBER"/>
    <property type="match status" value="1"/>
</dbReference>
<dbReference type="OMA" id="VRMKAMD"/>
<dbReference type="GO" id="GO:0016491">
    <property type="term" value="F:oxidoreductase activity"/>
    <property type="evidence" value="ECO:0007669"/>
    <property type="project" value="UniProtKB-KW"/>
</dbReference>
<keyword evidence="6" id="KW-1185">Reference proteome</keyword>
<dbReference type="RefSeq" id="XP_007803774.1">
    <property type="nucleotide sequence ID" value="XM_007805583.1"/>
</dbReference>
<dbReference type="CDD" id="cd05251">
    <property type="entry name" value="NmrA_like_SDR_a"/>
    <property type="match status" value="1"/>
</dbReference>
<dbReference type="Gene3D" id="3.40.50.720">
    <property type="entry name" value="NAD(P)-binding Rossmann-like Domain"/>
    <property type="match status" value="1"/>
</dbReference>
<protein>
    <recommendedName>
        <fullName evidence="4">NmrA-like domain-containing protein</fullName>
    </recommendedName>
</protein>
<feature type="domain" description="NmrA-like" evidence="4">
    <location>
        <begin position="4"/>
        <end position="286"/>
    </location>
</feature>
<dbReference type="eggNOG" id="ENOG502SKP9">
    <property type="taxonomic scope" value="Eukaryota"/>
</dbReference>
<evidence type="ECO:0000313" key="6">
    <source>
        <dbReference type="Proteomes" id="UP000019373"/>
    </source>
</evidence>
<sequence>MSSTKLVTVFGATGNQGGAVARSLLKNKNFSVRGITRNPGSNAAKALASLGAEMVKADGFNKDEMKAAFEGNWGAFVNTQSEDPSVTQPDGPNEFDLGKSIIDAAAEAGVKNLVHSSGADTETLTKGEVSCRMMMNKHKTFEHAKSRPEFTNVIAVDCGWYLEVFLSEEYAGVLGGFPLFPDEEGYLTMSIPRWGNDPERIGLTAVAQDYGDIVHGVLLDPAKYNGKLVQANSDIKSSEEIAATFEKVTGKKARVKYLQSAEEMQTYGQMVLEDVREMFRFLQRAEGRYYNGEETEGETAKALKAAAAKAMAGSEGSALMSLGDFFQKHFGGK</sequence>
<dbReference type="PANTHER" id="PTHR42748:SF30">
    <property type="entry name" value="NMRA-LIKE DOMAIN-CONTAINING PROTEIN"/>
    <property type="match status" value="1"/>
</dbReference>
<accession>U1GEN8</accession>
<organism evidence="5 6">
    <name type="scientific">Endocarpon pusillum (strain Z07020 / HMAS-L-300199)</name>
    <name type="common">Lichen-forming fungus</name>
    <dbReference type="NCBI Taxonomy" id="1263415"/>
    <lineage>
        <taxon>Eukaryota</taxon>
        <taxon>Fungi</taxon>
        <taxon>Dikarya</taxon>
        <taxon>Ascomycota</taxon>
        <taxon>Pezizomycotina</taxon>
        <taxon>Eurotiomycetes</taxon>
        <taxon>Chaetothyriomycetidae</taxon>
        <taxon>Verrucariales</taxon>
        <taxon>Verrucariaceae</taxon>
        <taxon>Endocarpon</taxon>
    </lineage>
</organism>
<name>U1GEN8_ENDPU</name>
<comment type="similarity">
    <text evidence="1">Belongs to the NmrA-type oxidoreductase family.</text>
</comment>
<dbReference type="Pfam" id="PF05368">
    <property type="entry name" value="NmrA"/>
    <property type="match status" value="1"/>
</dbReference>
<evidence type="ECO:0000256" key="1">
    <source>
        <dbReference type="ARBA" id="ARBA00006328"/>
    </source>
</evidence>
<dbReference type="InterPro" id="IPR008030">
    <property type="entry name" value="NmrA-like"/>
</dbReference>
<dbReference type="OrthoDB" id="300709at2759"/>
<evidence type="ECO:0000256" key="3">
    <source>
        <dbReference type="ARBA" id="ARBA00023002"/>
    </source>
</evidence>
<dbReference type="SUPFAM" id="SSF51735">
    <property type="entry name" value="NAD(P)-binding Rossmann-fold domains"/>
    <property type="match status" value="1"/>
</dbReference>
<evidence type="ECO:0000259" key="4">
    <source>
        <dbReference type="Pfam" id="PF05368"/>
    </source>
</evidence>
<dbReference type="EMBL" id="KE721304">
    <property type="protein sequence ID" value="ERF70568.1"/>
    <property type="molecule type" value="Genomic_DNA"/>
</dbReference>
<dbReference type="Gene3D" id="3.90.25.10">
    <property type="entry name" value="UDP-galactose 4-epimerase, domain 1"/>
    <property type="match status" value="1"/>
</dbReference>
<dbReference type="GO" id="GO:0005634">
    <property type="term" value="C:nucleus"/>
    <property type="evidence" value="ECO:0007669"/>
    <property type="project" value="TreeGrafter"/>
</dbReference>
<dbReference type="InterPro" id="IPR051164">
    <property type="entry name" value="NmrA-like_oxidored"/>
</dbReference>
<dbReference type="HOGENOM" id="CLU_007383_8_5_1"/>
<keyword evidence="3" id="KW-0560">Oxidoreductase</keyword>
<dbReference type="AlphaFoldDB" id="U1GEN8"/>
<evidence type="ECO:0000256" key="2">
    <source>
        <dbReference type="ARBA" id="ARBA00022857"/>
    </source>
</evidence>
<evidence type="ECO:0000313" key="5">
    <source>
        <dbReference type="EMBL" id="ERF70568.1"/>
    </source>
</evidence>
<keyword evidence="2" id="KW-0521">NADP</keyword>
<dbReference type="InterPro" id="IPR036291">
    <property type="entry name" value="NAD(P)-bd_dom_sf"/>
</dbReference>